<feature type="domain" description="HTH tetR-type" evidence="5">
    <location>
        <begin position="10"/>
        <end position="70"/>
    </location>
</feature>
<evidence type="ECO:0000259" key="5">
    <source>
        <dbReference type="PROSITE" id="PS50977"/>
    </source>
</evidence>
<keyword evidence="3" id="KW-0804">Transcription</keyword>
<keyword evidence="1" id="KW-0805">Transcription regulation</keyword>
<dbReference type="InterPro" id="IPR011075">
    <property type="entry name" value="TetR_C"/>
</dbReference>
<protein>
    <submittedName>
        <fullName evidence="6">TetR/AcrR family transcriptional regulator</fullName>
    </submittedName>
</protein>
<dbReference type="Pfam" id="PF16859">
    <property type="entry name" value="TetR_C_11"/>
    <property type="match status" value="1"/>
</dbReference>
<dbReference type="Pfam" id="PF00440">
    <property type="entry name" value="TetR_N"/>
    <property type="match status" value="1"/>
</dbReference>
<dbReference type="Gene3D" id="1.10.357.10">
    <property type="entry name" value="Tetracycline Repressor, domain 2"/>
    <property type="match status" value="1"/>
</dbReference>
<reference evidence="6 7" key="1">
    <citation type="journal article" date="2019" name="Int. J. Syst. Evol. Microbiol.">
        <title>The Global Catalogue of Microorganisms (GCM) 10K type strain sequencing project: providing services to taxonomists for standard genome sequencing and annotation.</title>
        <authorList>
            <consortium name="The Broad Institute Genomics Platform"/>
            <consortium name="The Broad Institute Genome Sequencing Center for Infectious Disease"/>
            <person name="Wu L."/>
            <person name="Ma J."/>
        </authorList>
    </citation>
    <scope>NUCLEOTIDE SEQUENCE [LARGE SCALE GENOMIC DNA]</scope>
    <source>
        <strain evidence="6 7">JCM 3380</strain>
    </source>
</reference>
<evidence type="ECO:0000256" key="2">
    <source>
        <dbReference type="ARBA" id="ARBA00023125"/>
    </source>
</evidence>
<keyword evidence="2 4" id="KW-0238">DNA-binding</keyword>
<name>A0ABN0TXG1_9PSEU</name>
<dbReference type="SUPFAM" id="SSF48498">
    <property type="entry name" value="Tetracyclin repressor-like, C-terminal domain"/>
    <property type="match status" value="1"/>
</dbReference>
<evidence type="ECO:0000256" key="1">
    <source>
        <dbReference type="ARBA" id="ARBA00023015"/>
    </source>
</evidence>
<comment type="caution">
    <text evidence="6">The sequence shown here is derived from an EMBL/GenBank/DDBJ whole genome shotgun (WGS) entry which is preliminary data.</text>
</comment>
<evidence type="ECO:0000256" key="3">
    <source>
        <dbReference type="ARBA" id="ARBA00023163"/>
    </source>
</evidence>
<feature type="DNA-binding region" description="H-T-H motif" evidence="4">
    <location>
        <begin position="33"/>
        <end position="52"/>
    </location>
</feature>
<dbReference type="RefSeq" id="WP_343934823.1">
    <property type="nucleotide sequence ID" value="NZ_BAAABU010000006.1"/>
</dbReference>
<gene>
    <name evidence="6" type="ORF">GCM10010492_34300</name>
</gene>
<keyword evidence="7" id="KW-1185">Reference proteome</keyword>
<dbReference type="InterPro" id="IPR036271">
    <property type="entry name" value="Tet_transcr_reg_TetR-rel_C_sf"/>
</dbReference>
<dbReference type="InterPro" id="IPR009057">
    <property type="entry name" value="Homeodomain-like_sf"/>
</dbReference>
<evidence type="ECO:0000256" key="4">
    <source>
        <dbReference type="PROSITE-ProRule" id="PRU00335"/>
    </source>
</evidence>
<dbReference type="PANTHER" id="PTHR30055">
    <property type="entry name" value="HTH-TYPE TRANSCRIPTIONAL REGULATOR RUTR"/>
    <property type="match status" value="1"/>
</dbReference>
<evidence type="ECO:0000313" key="6">
    <source>
        <dbReference type="EMBL" id="GAA0232674.1"/>
    </source>
</evidence>
<evidence type="ECO:0000313" key="7">
    <source>
        <dbReference type="Proteomes" id="UP001500416"/>
    </source>
</evidence>
<sequence>MTPRIDPRMTRSRAAVLSATLELVAERGIPATTVEAVAERSGVAKTTIYRQWPDRAALVLDAFDTILAPPVDPDTGTLRGDLLHLITALADALTTGPAAALMPALIDAAQRDPAFAALHRREAERRHHVVLHAITRGVHRGELPADTDPADLLDLLAGPLFHRRLISTAELTRDFAERTVDLVLRAHTTPPT</sequence>
<dbReference type="PROSITE" id="PS50977">
    <property type="entry name" value="HTH_TETR_2"/>
    <property type="match status" value="1"/>
</dbReference>
<dbReference type="InterPro" id="IPR001647">
    <property type="entry name" value="HTH_TetR"/>
</dbReference>
<proteinExistence type="predicted"/>
<dbReference type="Gene3D" id="1.10.10.60">
    <property type="entry name" value="Homeodomain-like"/>
    <property type="match status" value="1"/>
</dbReference>
<dbReference type="PANTHER" id="PTHR30055:SF148">
    <property type="entry name" value="TETR-FAMILY TRANSCRIPTIONAL REGULATOR"/>
    <property type="match status" value="1"/>
</dbReference>
<organism evidence="6 7">
    <name type="scientific">Saccharothrix mutabilis subsp. mutabilis</name>
    <dbReference type="NCBI Taxonomy" id="66855"/>
    <lineage>
        <taxon>Bacteria</taxon>
        <taxon>Bacillati</taxon>
        <taxon>Actinomycetota</taxon>
        <taxon>Actinomycetes</taxon>
        <taxon>Pseudonocardiales</taxon>
        <taxon>Pseudonocardiaceae</taxon>
        <taxon>Saccharothrix</taxon>
    </lineage>
</organism>
<dbReference type="EMBL" id="BAAABU010000006">
    <property type="protein sequence ID" value="GAA0232674.1"/>
    <property type="molecule type" value="Genomic_DNA"/>
</dbReference>
<dbReference type="Proteomes" id="UP001500416">
    <property type="component" value="Unassembled WGS sequence"/>
</dbReference>
<accession>A0ABN0TXG1</accession>
<dbReference type="InterPro" id="IPR050109">
    <property type="entry name" value="HTH-type_TetR-like_transc_reg"/>
</dbReference>
<dbReference type="SUPFAM" id="SSF46689">
    <property type="entry name" value="Homeodomain-like"/>
    <property type="match status" value="1"/>
</dbReference>
<dbReference type="PRINTS" id="PR00455">
    <property type="entry name" value="HTHTETR"/>
</dbReference>